<comment type="caution">
    <text evidence="2">The sequence shown here is derived from an EMBL/GenBank/DDBJ whole genome shotgun (WGS) entry which is preliminary data.</text>
</comment>
<dbReference type="Proteomes" id="UP000231019">
    <property type="component" value="Unassembled WGS sequence"/>
</dbReference>
<protein>
    <recommendedName>
        <fullName evidence="4">Glycine zipper family protein</fullName>
    </recommendedName>
</protein>
<dbReference type="EMBL" id="PFFQ01000009">
    <property type="protein sequence ID" value="PIW18824.1"/>
    <property type="molecule type" value="Genomic_DNA"/>
</dbReference>
<keyword evidence="1" id="KW-0732">Signal</keyword>
<dbReference type="AlphaFoldDB" id="A0A2M7G9M4"/>
<name>A0A2M7G9M4_9BACT</name>
<proteinExistence type="predicted"/>
<reference evidence="2 3" key="1">
    <citation type="submission" date="2017-09" db="EMBL/GenBank/DDBJ databases">
        <title>Depth-based differentiation of microbial function through sediment-hosted aquifers and enrichment of novel symbionts in the deep terrestrial subsurface.</title>
        <authorList>
            <person name="Probst A.J."/>
            <person name="Ladd B."/>
            <person name="Jarett J.K."/>
            <person name="Geller-Mcgrath D.E."/>
            <person name="Sieber C.M."/>
            <person name="Emerson J.B."/>
            <person name="Anantharaman K."/>
            <person name="Thomas B.C."/>
            <person name="Malmstrom R."/>
            <person name="Stieglmeier M."/>
            <person name="Klingl A."/>
            <person name="Woyke T."/>
            <person name="Ryan C.M."/>
            <person name="Banfield J.F."/>
        </authorList>
    </citation>
    <scope>NUCLEOTIDE SEQUENCE [LARGE SCALE GENOMIC DNA]</scope>
    <source>
        <strain evidence="2">CG17_big_fil_post_rev_8_21_14_2_50_48_46</strain>
    </source>
</reference>
<evidence type="ECO:0000313" key="3">
    <source>
        <dbReference type="Proteomes" id="UP000231019"/>
    </source>
</evidence>
<sequence>MRIKTLWLLLFCFSLVLPVAPLRAEPSFPFNDVQQLTQQDLLVQKYKLQRLRIKELKNHWLIMRGINDKVDDMTLLKMIGKTDVLDKVEENQTFGNTLTLSGLGLMAVGGLLASNLIKFDGAIWVGIAGLIGGGALAISGEMMAGNIGDEFSHILDRQQAERYVAEYNEELKKKLGIAHIPNLD</sequence>
<feature type="chain" id="PRO_5014734108" description="Glycine zipper family protein" evidence="1">
    <location>
        <begin position="25"/>
        <end position="184"/>
    </location>
</feature>
<evidence type="ECO:0000256" key="1">
    <source>
        <dbReference type="SAM" id="SignalP"/>
    </source>
</evidence>
<accession>A0A2M7G9M4</accession>
<evidence type="ECO:0008006" key="4">
    <source>
        <dbReference type="Google" id="ProtNLM"/>
    </source>
</evidence>
<organism evidence="2 3">
    <name type="scientific">bacterium (Candidatus Blackallbacteria) CG17_big_fil_post_rev_8_21_14_2_50_48_46</name>
    <dbReference type="NCBI Taxonomy" id="2014261"/>
    <lineage>
        <taxon>Bacteria</taxon>
        <taxon>Candidatus Blackallbacteria</taxon>
    </lineage>
</organism>
<feature type="signal peptide" evidence="1">
    <location>
        <begin position="1"/>
        <end position="24"/>
    </location>
</feature>
<gene>
    <name evidence="2" type="ORF">COW36_03340</name>
</gene>
<evidence type="ECO:0000313" key="2">
    <source>
        <dbReference type="EMBL" id="PIW18824.1"/>
    </source>
</evidence>